<feature type="domain" description="Lipid/polyisoprenoid-binding YceI-like" evidence="2">
    <location>
        <begin position="13"/>
        <end position="176"/>
    </location>
</feature>
<dbReference type="PANTHER" id="PTHR34406:SF1">
    <property type="entry name" value="PROTEIN YCEI"/>
    <property type="match status" value="1"/>
</dbReference>
<gene>
    <name evidence="3" type="ORF">ABZ568_25370</name>
</gene>
<evidence type="ECO:0000259" key="2">
    <source>
        <dbReference type="SMART" id="SM00867"/>
    </source>
</evidence>
<accession>A0ABV2Y078</accession>
<sequence>MTTTSTLGELTGDYVLDPARTRIGFVARALLVSRVRGTFGAFEGGGRLDGDDPSRSAVRLAIRAESVRTGNDKRDDHLRGGDFLDADVHPSLTFTSTRVERAGATGFRVTGDLTVRGVTRPVTVDVELTGAGRDPGGAFRVGFTGRATLDRDDWGVSGGRGMVGRKVALELDIAAIRQS</sequence>
<comment type="caution">
    <text evidence="3">The sequence shown here is derived from an EMBL/GenBank/DDBJ whole genome shotgun (WGS) entry which is preliminary data.</text>
</comment>
<evidence type="ECO:0000256" key="1">
    <source>
        <dbReference type="ARBA" id="ARBA00008812"/>
    </source>
</evidence>
<comment type="similarity">
    <text evidence="1">Belongs to the UPF0312 family.</text>
</comment>
<evidence type="ECO:0000313" key="3">
    <source>
        <dbReference type="EMBL" id="MEU2269671.1"/>
    </source>
</evidence>
<dbReference type="InterPro" id="IPR036761">
    <property type="entry name" value="TTHA0802/YceI-like_sf"/>
</dbReference>
<dbReference type="Gene3D" id="2.40.128.110">
    <property type="entry name" value="Lipid/polyisoprenoid-binding, YceI-like"/>
    <property type="match status" value="1"/>
</dbReference>
<keyword evidence="4" id="KW-1185">Reference proteome</keyword>
<dbReference type="RefSeq" id="WP_359790959.1">
    <property type="nucleotide sequence ID" value="NZ_JBEYBN010000039.1"/>
</dbReference>
<dbReference type="InterPro" id="IPR007372">
    <property type="entry name" value="Lipid/polyisoprenoid-bd_YceI"/>
</dbReference>
<organism evidence="3 4">
    <name type="scientific">Streptomyces olindensis</name>
    <dbReference type="NCBI Taxonomy" id="358823"/>
    <lineage>
        <taxon>Bacteria</taxon>
        <taxon>Bacillati</taxon>
        <taxon>Actinomycetota</taxon>
        <taxon>Actinomycetes</taxon>
        <taxon>Kitasatosporales</taxon>
        <taxon>Streptomycetaceae</taxon>
        <taxon>Streptomyces</taxon>
    </lineage>
</organism>
<dbReference type="SMART" id="SM00867">
    <property type="entry name" value="YceI"/>
    <property type="match status" value="1"/>
</dbReference>
<dbReference type="PANTHER" id="PTHR34406">
    <property type="entry name" value="PROTEIN YCEI"/>
    <property type="match status" value="1"/>
</dbReference>
<protein>
    <submittedName>
        <fullName evidence="3">YceI family protein</fullName>
    </submittedName>
</protein>
<dbReference type="EMBL" id="JBEYBN010000039">
    <property type="protein sequence ID" value="MEU2269671.1"/>
    <property type="molecule type" value="Genomic_DNA"/>
</dbReference>
<proteinExistence type="inferred from homology"/>
<evidence type="ECO:0000313" key="4">
    <source>
        <dbReference type="Proteomes" id="UP001550603"/>
    </source>
</evidence>
<dbReference type="Pfam" id="PF04264">
    <property type="entry name" value="YceI"/>
    <property type="match status" value="1"/>
</dbReference>
<dbReference type="SUPFAM" id="SSF101874">
    <property type="entry name" value="YceI-like"/>
    <property type="match status" value="1"/>
</dbReference>
<name>A0ABV2Y078_9ACTN</name>
<dbReference type="Proteomes" id="UP001550603">
    <property type="component" value="Unassembled WGS sequence"/>
</dbReference>
<reference evidence="3 4" key="1">
    <citation type="submission" date="2024-06" db="EMBL/GenBank/DDBJ databases">
        <title>The Natural Products Discovery Center: Release of the First 8490 Sequenced Strains for Exploring Actinobacteria Biosynthetic Diversity.</title>
        <authorList>
            <person name="Kalkreuter E."/>
            <person name="Kautsar S.A."/>
            <person name="Yang D."/>
            <person name="Bader C.D."/>
            <person name="Teijaro C.N."/>
            <person name="Fluegel L."/>
            <person name="Davis C.M."/>
            <person name="Simpson J.R."/>
            <person name="Lauterbach L."/>
            <person name="Steele A.D."/>
            <person name="Gui C."/>
            <person name="Meng S."/>
            <person name="Li G."/>
            <person name="Viehrig K."/>
            <person name="Ye F."/>
            <person name="Su P."/>
            <person name="Kiefer A.F."/>
            <person name="Nichols A."/>
            <person name="Cepeda A.J."/>
            <person name="Yan W."/>
            <person name="Fan B."/>
            <person name="Jiang Y."/>
            <person name="Adhikari A."/>
            <person name="Zheng C.-J."/>
            <person name="Schuster L."/>
            <person name="Cowan T.M."/>
            <person name="Smanski M.J."/>
            <person name="Chevrette M.G."/>
            <person name="De Carvalho L.P.S."/>
            <person name="Shen B."/>
        </authorList>
    </citation>
    <scope>NUCLEOTIDE SEQUENCE [LARGE SCALE GENOMIC DNA]</scope>
    <source>
        <strain evidence="3 4">NPDC019583</strain>
    </source>
</reference>